<protein>
    <submittedName>
        <fullName evidence="1">Uncharacterized protein</fullName>
    </submittedName>
</protein>
<gene>
    <name evidence="1" type="ORF">ACFP1H_01765</name>
</gene>
<keyword evidence="2" id="KW-1185">Reference proteome</keyword>
<sequence>MKRILHTGEIADIGDYLKLTACTAVMLQPILSLTLRTMPGATT</sequence>
<evidence type="ECO:0000313" key="1">
    <source>
        <dbReference type="EMBL" id="MFC6253330.1"/>
    </source>
</evidence>
<accession>A0ABW1T5N9</accession>
<organism evidence="1 2">
    <name type="scientific">Secundilactobacillus hailunensis</name>
    <dbReference type="NCBI Taxonomy" id="2559923"/>
    <lineage>
        <taxon>Bacteria</taxon>
        <taxon>Bacillati</taxon>
        <taxon>Bacillota</taxon>
        <taxon>Bacilli</taxon>
        <taxon>Lactobacillales</taxon>
        <taxon>Lactobacillaceae</taxon>
        <taxon>Secundilactobacillus</taxon>
    </lineage>
</organism>
<dbReference type="EMBL" id="JBHSSA010000024">
    <property type="protein sequence ID" value="MFC6253330.1"/>
    <property type="molecule type" value="Genomic_DNA"/>
</dbReference>
<name>A0ABW1T5N9_9LACO</name>
<evidence type="ECO:0000313" key="2">
    <source>
        <dbReference type="Proteomes" id="UP001596190"/>
    </source>
</evidence>
<dbReference type="Proteomes" id="UP001596190">
    <property type="component" value="Unassembled WGS sequence"/>
</dbReference>
<comment type="caution">
    <text evidence="1">The sequence shown here is derived from an EMBL/GenBank/DDBJ whole genome shotgun (WGS) entry which is preliminary data.</text>
</comment>
<proteinExistence type="predicted"/>
<dbReference type="RefSeq" id="WP_268920521.1">
    <property type="nucleotide sequence ID" value="NZ_BJDO01000036.1"/>
</dbReference>
<reference evidence="2" key="1">
    <citation type="journal article" date="2019" name="Int. J. Syst. Evol. Microbiol.">
        <title>The Global Catalogue of Microorganisms (GCM) 10K type strain sequencing project: providing services to taxonomists for standard genome sequencing and annotation.</title>
        <authorList>
            <consortium name="The Broad Institute Genomics Platform"/>
            <consortium name="The Broad Institute Genome Sequencing Center for Infectious Disease"/>
            <person name="Wu L."/>
            <person name="Ma J."/>
        </authorList>
    </citation>
    <scope>NUCLEOTIDE SEQUENCE [LARGE SCALE GENOMIC DNA]</scope>
    <source>
        <strain evidence="2">CCM 8950</strain>
    </source>
</reference>